<comment type="caution">
    <text evidence="2">The sequence shown here is derived from an EMBL/GenBank/DDBJ whole genome shotgun (WGS) entry which is preliminary data.</text>
</comment>
<evidence type="ECO:0000313" key="3">
    <source>
        <dbReference type="Proteomes" id="UP000253664"/>
    </source>
</evidence>
<organism evidence="2 3">
    <name type="scientific">Ophiocordyceps polyrhachis-furcata BCC 54312</name>
    <dbReference type="NCBI Taxonomy" id="1330021"/>
    <lineage>
        <taxon>Eukaryota</taxon>
        <taxon>Fungi</taxon>
        <taxon>Dikarya</taxon>
        <taxon>Ascomycota</taxon>
        <taxon>Pezizomycotina</taxon>
        <taxon>Sordariomycetes</taxon>
        <taxon>Hypocreomycetidae</taxon>
        <taxon>Hypocreales</taxon>
        <taxon>Ophiocordycipitaceae</taxon>
        <taxon>Ophiocordyceps</taxon>
    </lineage>
</organism>
<protein>
    <submittedName>
        <fullName evidence="2">Uncharacterized protein</fullName>
    </submittedName>
</protein>
<dbReference type="AlphaFoldDB" id="A0A367L300"/>
<evidence type="ECO:0000256" key="1">
    <source>
        <dbReference type="SAM" id="MobiDB-lite"/>
    </source>
</evidence>
<gene>
    <name evidence="2" type="ORF">L249_4674</name>
</gene>
<reference evidence="2 3" key="1">
    <citation type="journal article" date="2015" name="BMC Genomics">
        <title>Insights from the genome of Ophiocordyceps polyrhachis-furcata to pathogenicity and host specificity in insect fungi.</title>
        <authorList>
            <person name="Wichadakul D."/>
            <person name="Kobmoo N."/>
            <person name="Ingsriswang S."/>
            <person name="Tangphatsornruang S."/>
            <person name="Chantasingh D."/>
            <person name="Luangsa-ard J.J."/>
            <person name="Eurwilaichitr L."/>
        </authorList>
    </citation>
    <scope>NUCLEOTIDE SEQUENCE [LARGE SCALE GENOMIC DNA]</scope>
    <source>
        <strain evidence="2 3">BCC 54312</strain>
    </source>
</reference>
<feature type="region of interest" description="Disordered" evidence="1">
    <location>
        <begin position="30"/>
        <end position="87"/>
    </location>
</feature>
<accession>A0A367L300</accession>
<sequence length="236" mass="26029">MAIRMLTGQRFYARVHKTILITRLSLSPTLSTNPRIRPPSPSSATSSPCPSDSLVNYGYLGPTDMPRDIRPRPDPLTPGSPPGLRDRSISVIDEQCMARFVPLQVTNVNISVPKTYAIPQDRSHPGSATHLLELPILHTYNSTPKSWKKMHLSNIVVLAFAALTAAEHGKARPAAEQGKARPDVYVASGATLYKQNNFRGASRRVETNGRCADLRGPLRDDVHSIRIGQFSDCYLY</sequence>
<dbReference type="Proteomes" id="UP000253664">
    <property type="component" value="Unassembled WGS sequence"/>
</dbReference>
<keyword evidence="3" id="KW-1185">Reference proteome</keyword>
<dbReference type="OrthoDB" id="4922373at2759"/>
<name>A0A367L300_9HYPO</name>
<proteinExistence type="predicted"/>
<feature type="compositionally biased region" description="Low complexity" evidence="1">
    <location>
        <begin position="42"/>
        <end position="53"/>
    </location>
</feature>
<dbReference type="EMBL" id="LKCN02000018">
    <property type="protein sequence ID" value="RCI08811.1"/>
    <property type="molecule type" value="Genomic_DNA"/>
</dbReference>
<evidence type="ECO:0000313" key="2">
    <source>
        <dbReference type="EMBL" id="RCI08811.1"/>
    </source>
</evidence>